<keyword evidence="2" id="KW-1185">Reference proteome</keyword>
<dbReference type="Proteomes" id="UP001152531">
    <property type="component" value="Unassembled WGS sequence"/>
</dbReference>
<evidence type="ECO:0000313" key="1">
    <source>
        <dbReference type="EMBL" id="CAH6719168.1"/>
    </source>
</evidence>
<protein>
    <submittedName>
        <fullName evidence="1">Uncharacterized protein</fullName>
    </submittedName>
</protein>
<accession>A0ACA9Y2H5</accession>
<evidence type="ECO:0000313" key="2">
    <source>
        <dbReference type="Proteomes" id="UP001152531"/>
    </source>
</evidence>
<dbReference type="EMBL" id="CALSDN010000002">
    <property type="protein sequence ID" value="CAH6719168.1"/>
    <property type="molecule type" value="Genomic_DNA"/>
</dbReference>
<name>A0ACA9Y2H5_9ASCO</name>
<reference evidence="1" key="1">
    <citation type="submission" date="2022-06" db="EMBL/GenBank/DDBJ databases">
        <authorList>
            <person name="Legras J.-L."/>
            <person name="Devillers H."/>
            <person name="Grondin C."/>
        </authorList>
    </citation>
    <scope>NUCLEOTIDE SEQUENCE</scope>
    <source>
        <strain evidence="1">CLIB 1444</strain>
    </source>
</reference>
<comment type="caution">
    <text evidence="1">The sequence shown here is derived from an EMBL/GenBank/DDBJ whole genome shotgun (WGS) entry which is preliminary data.</text>
</comment>
<organism evidence="1 2">
    <name type="scientific">[Candida] jaroonii</name>
    <dbReference type="NCBI Taxonomy" id="467808"/>
    <lineage>
        <taxon>Eukaryota</taxon>
        <taxon>Fungi</taxon>
        <taxon>Dikarya</taxon>
        <taxon>Ascomycota</taxon>
        <taxon>Saccharomycotina</taxon>
        <taxon>Pichiomycetes</taxon>
        <taxon>Debaryomycetaceae</taxon>
        <taxon>Yamadazyma</taxon>
    </lineage>
</organism>
<proteinExistence type="predicted"/>
<gene>
    <name evidence="1" type="ORF">CLIB1444_02S02454</name>
</gene>
<sequence length="703" mass="79645">MSTSHYEDESESEFSYVQSDIIPRQKITSSQYSDDLPPPNLSSRFNPTHNLGRDSYMSSFSEYSANLDSNIAQPVSVKVVNEPLVPTINRSLSQKQQQEVRDQEYHLKQQLKNQLLKDQELKEKLTEEQQREKLEKRGSKKLDTTKNYNQLTPDYQYNTNVENTIPPRSSKRPKSEVIDTTNLQKEIDQYKEKHPLPKGHNKRISLVLSEDLDKLMERANSLKSTTFTFNDLPTDDSSSESKSVNKSTDSIATPPLKYKGLPPRPSVENLARARQASGKVNPPEVTDISDPVTPTQAKGHESEDEYHSPLQSAVVPPQDEPSDVPPRSPQRTPESQYPEDSPVKQSPVQSIKSPVQPTQPTFEPQDLEPTNKELKSVSSPPAPIPAPVLSPVIDRNSNRSSLVSSNSRINQTLPQPPMSDNESVRSNEPLIKHSTTDSKRLSSGYMPVDEPEYQLQDPQLMKDYSPKGEAQEFMKPQQVFDDEQGSSVNEQGYPGYPTHYPEDESFHHIRPHLSPEQLQEKEDAGELSDDKEPLPKTPEDVPNAVMGMEGLVTPIPGQTTIPGEHPSQPMHHSQLSQDKDLEEYYDIEEPQIVSKPARAKSVKDSTKHPTRTKSKKKRKEKTKSQQLKPFSYHTLINLLESINGTIIGEEFNQLNLPMKEKQLIEKIVDQLSRLTSDMVLDEQRYEIGIDRLERALRVLEGFM</sequence>